<evidence type="ECO:0000313" key="2">
    <source>
        <dbReference type="Proteomes" id="UP000814128"/>
    </source>
</evidence>
<comment type="caution">
    <text evidence="1">The sequence shown here is derived from an EMBL/GenBank/DDBJ whole genome shotgun (WGS) entry which is preliminary data.</text>
</comment>
<reference evidence="1" key="1">
    <citation type="submission" date="2021-02" db="EMBL/GenBank/DDBJ databases">
        <authorList>
            <consortium name="DOE Joint Genome Institute"/>
            <person name="Ahrendt S."/>
            <person name="Looney B.P."/>
            <person name="Miyauchi S."/>
            <person name="Morin E."/>
            <person name="Drula E."/>
            <person name="Courty P.E."/>
            <person name="Chicoki N."/>
            <person name="Fauchery L."/>
            <person name="Kohler A."/>
            <person name="Kuo A."/>
            <person name="Labutti K."/>
            <person name="Pangilinan J."/>
            <person name="Lipzen A."/>
            <person name="Riley R."/>
            <person name="Andreopoulos W."/>
            <person name="He G."/>
            <person name="Johnson J."/>
            <person name="Barry K.W."/>
            <person name="Grigoriev I.V."/>
            <person name="Nagy L."/>
            <person name="Hibbett D."/>
            <person name="Henrissat B."/>
            <person name="Matheny P.B."/>
            <person name="Labbe J."/>
            <person name="Martin F."/>
        </authorList>
    </citation>
    <scope>NUCLEOTIDE SEQUENCE</scope>
    <source>
        <strain evidence="1">EC-137</strain>
    </source>
</reference>
<evidence type="ECO:0000313" key="1">
    <source>
        <dbReference type="EMBL" id="KAI0034905.1"/>
    </source>
</evidence>
<feature type="non-terminal residue" evidence="1">
    <location>
        <position position="298"/>
    </location>
</feature>
<proteinExistence type="predicted"/>
<name>A0ACB8QTL8_9AGAM</name>
<sequence length="298" mass="33286">MSAESIARWNAIPMNREDGDSAMKGVKRPREDDVDRMSADGDSEDDISLVSRSPSPPSPHSMDIDKYDEYVPGYAREEITVDTKIKPTNKGFAMLAKLGWTEGQPLGISGEGRVDPVPFYVKRDLTGLGKISQDVEMIETTVSQRRGLDSERQQRETVDQRRAREENVARRTAVQAEVSETLRAFYCDVCEKQFQTVAQYDEHTNSYAHHHKIRFRDMQAAQRAQVNTQEAVEARKEKERRREEKELRKIAKAAGVKMVKPVASTSAAPPPAPAPAEQKPSTGSWSAVSHATFANPSA</sequence>
<dbReference type="EMBL" id="MU273492">
    <property type="protein sequence ID" value="KAI0034905.1"/>
    <property type="molecule type" value="Genomic_DNA"/>
</dbReference>
<keyword evidence="2" id="KW-1185">Reference proteome</keyword>
<accession>A0ACB8QTL8</accession>
<organism evidence="1 2">
    <name type="scientific">Vararia minispora EC-137</name>
    <dbReference type="NCBI Taxonomy" id="1314806"/>
    <lineage>
        <taxon>Eukaryota</taxon>
        <taxon>Fungi</taxon>
        <taxon>Dikarya</taxon>
        <taxon>Basidiomycota</taxon>
        <taxon>Agaricomycotina</taxon>
        <taxon>Agaricomycetes</taxon>
        <taxon>Russulales</taxon>
        <taxon>Lachnocladiaceae</taxon>
        <taxon>Vararia</taxon>
    </lineage>
</organism>
<reference evidence="1" key="2">
    <citation type="journal article" date="2022" name="New Phytol.">
        <title>Evolutionary transition to the ectomycorrhizal habit in the genomes of a hyperdiverse lineage of mushroom-forming fungi.</title>
        <authorList>
            <person name="Looney B."/>
            <person name="Miyauchi S."/>
            <person name="Morin E."/>
            <person name="Drula E."/>
            <person name="Courty P.E."/>
            <person name="Kohler A."/>
            <person name="Kuo A."/>
            <person name="LaButti K."/>
            <person name="Pangilinan J."/>
            <person name="Lipzen A."/>
            <person name="Riley R."/>
            <person name="Andreopoulos W."/>
            <person name="He G."/>
            <person name="Johnson J."/>
            <person name="Nolan M."/>
            <person name="Tritt A."/>
            <person name="Barry K.W."/>
            <person name="Grigoriev I.V."/>
            <person name="Nagy L.G."/>
            <person name="Hibbett D."/>
            <person name="Henrissat B."/>
            <person name="Matheny P.B."/>
            <person name="Labbe J."/>
            <person name="Martin F.M."/>
        </authorList>
    </citation>
    <scope>NUCLEOTIDE SEQUENCE</scope>
    <source>
        <strain evidence="1">EC-137</strain>
    </source>
</reference>
<protein>
    <submittedName>
        <fullName evidence="1">Uncharacterized protein</fullName>
    </submittedName>
</protein>
<dbReference type="Proteomes" id="UP000814128">
    <property type="component" value="Unassembled WGS sequence"/>
</dbReference>
<gene>
    <name evidence="1" type="ORF">K488DRAFT_24662</name>
</gene>